<keyword evidence="8" id="KW-0626">Porin</keyword>
<dbReference type="Gene3D" id="2.40.160.10">
    <property type="entry name" value="Porin"/>
    <property type="match status" value="1"/>
</dbReference>
<keyword evidence="4" id="KW-1134">Transmembrane beta strand</keyword>
<feature type="signal peptide" evidence="11">
    <location>
        <begin position="1"/>
        <end position="21"/>
    </location>
</feature>
<protein>
    <submittedName>
        <fullName evidence="13">Porin</fullName>
    </submittedName>
</protein>
<keyword evidence="7" id="KW-0406">Ion transport</keyword>
<evidence type="ECO:0000256" key="5">
    <source>
        <dbReference type="ARBA" id="ARBA00022692"/>
    </source>
</evidence>
<dbReference type="InterPro" id="IPR001702">
    <property type="entry name" value="Porin_Gram-ve"/>
</dbReference>
<dbReference type="InterPro" id="IPR023614">
    <property type="entry name" value="Porin_dom_sf"/>
</dbReference>
<gene>
    <name evidence="13" type="ORF">D7S86_09730</name>
</gene>
<comment type="caution">
    <text evidence="13">The sequence shown here is derived from an EMBL/GenBank/DDBJ whole genome shotgun (WGS) entry which is preliminary data.</text>
</comment>
<dbReference type="EMBL" id="RBZU01000003">
    <property type="protein sequence ID" value="RKP56628.1"/>
    <property type="molecule type" value="Genomic_DNA"/>
</dbReference>
<organism evidence="13 14">
    <name type="scientific">Pararobbsia silviterrae</name>
    <dbReference type="NCBI Taxonomy" id="1792498"/>
    <lineage>
        <taxon>Bacteria</taxon>
        <taxon>Pseudomonadati</taxon>
        <taxon>Pseudomonadota</taxon>
        <taxon>Betaproteobacteria</taxon>
        <taxon>Burkholderiales</taxon>
        <taxon>Burkholderiaceae</taxon>
        <taxon>Pararobbsia</taxon>
    </lineage>
</organism>
<keyword evidence="9" id="KW-0472">Membrane</keyword>
<dbReference type="Pfam" id="PF13609">
    <property type="entry name" value="Porin_4"/>
    <property type="match status" value="1"/>
</dbReference>
<evidence type="ECO:0000256" key="7">
    <source>
        <dbReference type="ARBA" id="ARBA00023065"/>
    </source>
</evidence>
<keyword evidence="10" id="KW-0998">Cell outer membrane</keyword>
<evidence type="ECO:0000256" key="11">
    <source>
        <dbReference type="SAM" id="SignalP"/>
    </source>
</evidence>
<evidence type="ECO:0000259" key="12">
    <source>
        <dbReference type="Pfam" id="PF13609"/>
    </source>
</evidence>
<evidence type="ECO:0000256" key="3">
    <source>
        <dbReference type="ARBA" id="ARBA00022448"/>
    </source>
</evidence>
<keyword evidence="14" id="KW-1185">Reference proteome</keyword>
<dbReference type="SUPFAM" id="SSF56935">
    <property type="entry name" value="Porins"/>
    <property type="match status" value="1"/>
</dbReference>
<dbReference type="OrthoDB" id="8576858at2"/>
<dbReference type="RefSeq" id="WP_121085810.1">
    <property type="nucleotide sequence ID" value="NZ_RBZU01000003.1"/>
</dbReference>
<dbReference type="InterPro" id="IPR033900">
    <property type="entry name" value="Gram_neg_porin_domain"/>
</dbReference>
<evidence type="ECO:0000313" key="13">
    <source>
        <dbReference type="EMBL" id="RKP56628.1"/>
    </source>
</evidence>
<dbReference type="GO" id="GO:0015288">
    <property type="term" value="F:porin activity"/>
    <property type="evidence" value="ECO:0007669"/>
    <property type="project" value="UniProtKB-KW"/>
</dbReference>
<evidence type="ECO:0000256" key="2">
    <source>
        <dbReference type="ARBA" id="ARBA00011233"/>
    </source>
</evidence>
<dbReference type="InterPro" id="IPR002299">
    <property type="entry name" value="Porin_Neis"/>
</dbReference>
<dbReference type="GO" id="GO:0046930">
    <property type="term" value="C:pore complex"/>
    <property type="evidence" value="ECO:0007669"/>
    <property type="project" value="UniProtKB-KW"/>
</dbReference>
<sequence>MLGRQFTGAALLCLATTAAHADVTLYGMVDTFVDYVDAGHGYSAAMGSSGQWASRIGLRGNEDLGGGYAATFDLENGINTNSGAAVDPTAAFNRQAWVGLAGPFGEVRLGRQNSPLFIYEGRSDAFGAVTQASGINNLSTYTIRTSNTVSYISPFIMGFRASVYVGLGTAGGYRSPGSSVEYALMYDNGPFSAGYDGQAYYNTAGMPSRRSSFGSISYKIAPVTVFGGFSTANWEDEGINTRTYSLSARYDLNAASSFDLGGAYMQDRTLKNSDAFQLSALYVYNFSRATNVYAAISFLRNDGIATQTLNGAATAGPTPLPGADVRGVQLGIVHMF</sequence>
<evidence type="ECO:0000313" key="14">
    <source>
        <dbReference type="Proteomes" id="UP000270342"/>
    </source>
</evidence>
<evidence type="ECO:0000256" key="1">
    <source>
        <dbReference type="ARBA" id="ARBA00004571"/>
    </source>
</evidence>
<comment type="subcellular location">
    <subcellularLocation>
        <location evidence="1">Cell outer membrane</location>
        <topology evidence="1">Multi-pass membrane protein</topology>
    </subcellularLocation>
</comment>
<dbReference type="PRINTS" id="PR00184">
    <property type="entry name" value="NEISSPPORIN"/>
</dbReference>
<dbReference type="CDD" id="cd00342">
    <property type="entry name" value="gram_neg_porins"/>
    <property type="match status" value="1"/>
</dbReference>
<dbReference type="InterPro" id="IPR050298">
    <property type="entry name" value="Gram-neg_bact_OMP"/>
</dbReference>
<evidence type="ECO:0000256" key="8">
    <source>
        <dbReference type="ARBA" id="ARBA00023114"/>
    </source>
</evidence>
<evidence type="ECO:0000256" key="6">
    <source>
        <dbReference type="ARBA" id="ARBA00022729"/>
    </source>
</evidence>
<evidence type="ECO:0000256" key="10">
    <source>
        <dbReference type="ARBA" id="ARBA00023237"/>
    </source>
</evidence>
<comment type="subunit">
    <text evidence="2">Homotrimer.</text>
</comment>
<feature type="chain" id="PRO_5019828879" evidence="11">
    <location>
        <begin position="22"/>
        <end position="336"/>
    </location>
</feature>
<dbReference type="GO" id="GO:0009279">
    <property type="term" value="C:cell outer membrane"/>
    <property type="evidence" value="ECO:0007669"/>
    <property type="project" value="UniProtKB-SubCell"/>
</dbReference>
<dbReference type="AlphaFoldDB" id="A0A494Y3N3"/>
<dbReference type="GO" id="GO:0034220">
    <property type="term" value="P:monoatomic ion transmembrane transport"/>
    <property type="evidence" value="ECO:0007669"/>
    <property type="project" value="InterPro"/>
</dbReference>
<keyword evidence="3" id="KW-0813">Transport</keyword>
<feature type="domain" description="Porin" evidence="12">
    <location>
        <begin position="9"/>
        <end position="303"/>
    </location>
</feature>
<keyword evidence="6 11" id="KW-0732">Signal</keyword>
<keyword evidence="5" id="KW-0812">Transmembrane</keyword>
<evidence type="ECO:0000256" key="4">
    <source>
        <dbReference type="ARBA" id="ARBA00022452"/>
    </source>
</evidence>
<dbReference type="PANTHER" id="PTHR34501">
    <property type="entry name" value="PROTEIN YDDL-RELATED"/>
    <property type="match status" value="1"/>
</dbReference>
<reference evidence="13 14" key="1">
    <citation type="submission" date="2018-10" db="EMBL/GenBank/DDBJ databases">
        <title>Robbsia sp. DHC34, isolated from soil.</title>
        <authorList>
            <person name="Gao Z.-H."/>
            <person name="Qiu L.-H."/>
        </authorList>
    </citation>
    <scope>NUCLEOTIDE SEQUENCE [LARGE SCALE GENOMIC DNA]</scope>
    <source>
        <strain evidence="13 14">DHC34</strain>
    </source>
</reference>
<dbReference type="PRINTS" id="PR00182">
    <property type="entry name" value="ECOLNEIPORIN"/>
</dbReference>
<accession>A0A494Y3N3</accession>
<dbReference type="PANTHER" id="PTHR34501:SF9">
    <property type="entry name" value="MAJOR OUTER MEMBRANE PROTEIN P.IA"/>
    <property type="match status" value="1"/>
</dbReference>
<proteinExistence type="predicted"/>
<dbReference type="Proteomes" id="UP000270342">
    <property type="component" value="Unassembled WGS sequence"/>
</dbReference>
<name>A0A494Y3N3_9BURK</name>
<evidence type="ECO:0000256" key="9">
    <source>
        <dbReference type="ARBA" id="ARBA00023136"/>
    </source>
</evidence>